<feature type="region of interest" description="Disordered" evidence="1">
    <location>
        <begin position="107"/>
        <end position="129"/>
    </location>
</feature>
<evidence type="ECO:0000313" key="3">
    <source>
        <dbReference type="EMBL" id="KAH7021071.1"/>
    </source>
</evidence>
<proteinExistence type="predicted"/>
<evidence type="ECO:0000256" key="2">
    <source>
        <dbReference type="SAM" id="Phobius"/>
    </source>
</evidence>
<dbReference type="EMBL" id="JAGTJQ010000010">
    <property type="protein sequence ID" value="KAH7021071.1"/>
    <property type="molecule type" value="Genomic_DNA"/>
</dbReference>
<feature type="transmembrane region" description="Helical" evidence="2">
    <location>
        <begin position="367"/>
        <end position="390"/>
    </location>
</feature>
<keyword evidence="2" id="KW-1133">Transmembrane helix</keyword>
<feature type="transmembrane region" description="Helical" evidence="2">
    <location>
        <begin position="48"/>
        <end position="71"/>
    </location>
</feature>
<accession>A0A9P9BKD1</accession>
<feature type="transmembrane region" description="Helical" evidence="2">
    <location>
        <begin position="227"/>
        <end position="250"/>
    </location>
</feature>
<name>A0A9P9BKD1_9PEZI</name>
<feature type="transmembrane region" description="Helical" evidence="2">
    <location>
        <begin position="162"/>
        <end position="181"/>
    </location>
</feature>
<keyword evidence="4" id="KW-1185">Reference proteome</keyword>
<evidence type="ECO:0000256" key="1">
    <source>
        <dbReference type="SAM" id="MobiDB-lite"/>
    </source>
</evidence>
<dbReference type="AlphaFoldDB" id="A0A9P9BKD1"/>
<dbReference type="OrthoDB" id="2896006at2759"/>
<keyword evidence="2" id="KW-0472">Membrane</keyword>
<feature type="transmembrane region" description="Helical" evidence="2">
    <location>
        <begin position="187"/>
        <end position="206"/>
    </location>
</feature>
<evidence type="ECO:0000313" key="4">
    <source>
        <dbReference type="Proteomes" id="UP000756346"/>
    </source>
</evidence>
<organism evidence="3 4">
    <name type="scientific">Microdochium trichocladiopsis</name>
    <dbReference type="NCBI Taxonomy" id="1682393"/>
    <lineage>
        <taxon>Eukaryota</taxon>
        <taxon>Fungi</taxon>
        <taxon>Dikarya</taxon>
        <taxon>Ascomycota</taxon>
        <taxon>Pezizomycotina</taxon>
        <taxon>Sordariomycetes</taxon>
        <taxon>Xylariomycetidae</taxon>
        <taxon>Xylariales</taxon>
        <taxon>Microdochiaceae</taxon>
        <taxon>Microdochium</taxon>
    </lineage>
</organism>
<dbReference type="GeneID" id="70184804"/>
<gene>
    <name evidence="3" type="ORF">B0I36DRAFT_333733</name>
</gene>
<reference evidence="3" key="1">
    <citation type="journal article" date="2021" name="Nat. Commun.">
        <title>Genetic determinants of endophytism in the Arabidopsis root mycobiome.</title>
        <authorList>
            <person name="Mesny F."/>
            <person name="Miyauchi S."/>
            <person name="Thiergart T."/>
            <person name="Pickel B."/>
            <person name="Atanasova L."/>
            <person name="Karlsson M."/>
            <person name="Huettel B."/>
            <person name="Barry K.W."/>
            <person name="Haridas S."/>
            <person name="Chen C."/>
            <person name="Bauer D."/>
            <person name="Andreopoulos W."/>
            <person name="Pangilinan J."/>
            <person name="LaButti K."/>
            <person name="Riley R."/>
            <person name="Lipzen A."/>
            <person name="Clum A."/>
            <person name="Drula E."/>
            <person name="Henrissat B."/>
            <person name="Kohler A."/>
            <person name="Grigoriev I.V."/>
            <person name="Martin F.M."/>
            <person name="Hacquard S."/>
        </authorList>
    </citation>
    <scope>NUCLEOTIDE SEQUENCE</scope>
    <source>
        <strain evidence="3">MPI-CAGE-CH-0230</strain>
    </source>
</reference>
<sequence>MPGVLLWRVARHLAATAVTTSSTVRRASETDSNDILSLLAQLPLPDNFWLWAVLLILNLLYIVPLCIYLSYAVNNLWPLLCIVESSAPSAYERIALADIEEEDGHAKDSPALEAGHDHDDDSNDDSNGSHPLHVTDSVRALNRRLYSIAGWFSLLRGLRPHMLFNFACLVISSLLACIPFMPSVLAVALAPLLTVQLYTTWVHIAISAPRHDSLFQRLPPFKQCFRITALPTLVLWLAVAFSQQAPWLVLSALDPGMADLTGTDVTELQVWSGSAQSFLVLAAVALAYFLPSILLVVPAHMVLTRVQASMLPPNDVPIVNMDEQLRPHHENNKEAKSGLWQGVSMLEAWQSFPYSSWIRLVKMYGKMLLVTVVAELFMAAALIVQFMLLLPGSGLELGPPSLASPSTTRS</sequence>
<feature type="transmembrane region" description="Helical" evidence="2">
    <location>
        <begin position="278"/>
        <end position="303"/>
    </location>
</feature>
<protein>
    <submittedName>
        <fullName evidence="3">Uncharacterized protein</fullName>
    </submittedName>
</protein>
<feature type="compositionally biased region" description="Basic and acidic residues" evidence="1">
    <location>
        <begin position="107"/>
        <end position="119"/>
    </location>
</feature>
<dbReference type="Proteomes" id="UP000756346">
    <property type="component" value="Unassembled WGS sequence"/>
</dbReference>
<keyword evidence="2" id="KW-0812">Transmembrane</keyword>
<dbReference type="RefSeq" id="XP_046007272.1">
    <property type="nucleotide sequence ID" value="XM_046155258.1"/>
</dbReference>
<comment type="caution">
    <text evidence="3">The sequence shown here is derived from an EMBL/GenBank/DDBJ whole genome shotgun (WGS) entry which is preliminary data.</text>
</comment>